<proteinExistence type="predicted"/>
<sequence length="366" mass="42514">MEDLFIQGNYAELEKIYHHIKDNDVRTGSGINALDEEFYNGLWSNIYQVPPKFKVWDDDEKSLKKWMVQFPTSPAPRIAYAKLLLEHGWAYRGYATSDNVGKMDWKPFQQYALSSQQYLKSIKKLSASDPQWYVVSLQTALVTDKDEASYQSLLNEAATKFPEYYGIYYSALTHYLPMWGGSFDALDHLANFAAEKTKQKDGDELYARIYWGIEGEAANGRFNWVKDTKLDWARMKVGLNGIIAKYPSDWNINHYAYLACTAKDQPQTALLFKQINGYVKENWKSRFSYGYCQAYASNTLEEYNKDLNANGMTLDPVARQKYHEYMAAFKAYESKTNALGYKYDSHDTDDYQQKYNEYIKAMSENQ</sequence>
<evidence type="ECO:0008006" key="3">
    <source>
        <dbReference type="Google" id="ProtNLM"/>
    </source>
</evidence>
<reference evidence="1 2" key="1">
    <citation type="submission" date="2018-07" db="EMBL/GenBank/DDBJ databases">
        <title>Genome sequencing of Moraxellaceae gen. HYN0046.</title>
        <authorList>
            <person name="Kim M."/>
            <person name="Yi H."/>
        </authorList>
    </citation>
    <scope>NUCLEOTIDE SEQUENCE [LARGE SCALE GENOMIC DNA]</scope>
    <source>
        <strain evidence="1 2">HYN0046</strain>
    </source>
</reference>
<name>A0A345P9H7_9GAMM</name>
<dbReference type="AlphaFoldDB" id="A0A345P9H7"/>
<dbReference type="EMBL" id="CP031222">
    <property type="protein sequence ID" value="AXI03936.1"/>
    <property type="molecule type" value="Genomic_DNA"/>
</dbReference>
<dbReference type="KEGG" id="mbah:HYN46_14470"/>
<keyword evidence="2" id="KW-1185">Reference proteome</keyword>
<evidence type="ECO:0000313" key="2">
    <source>
        <dbReference type="Proteomes" id="UP000253940"/>
    </source>
</evidence>
<evidence type="ECO:0000313" key="1">
    <source>
        <dbReference type="EMBL" id="AXI03936.1"/>
    </source>
</evidence>
<organism evidence="1 2">
    <name type="scientific">Aquirhabdus parva</name>
    <dbReference type="NCBI Taxonomy" id="2283318"/>
    <lineage>
        <taxon>Bacteria</taxon>
        <taxon>Pseudomonadati</taxon>
        <taxon>Pseudomonadota</taxon>
        <taxon>Gammaproteobacteria</taxon>
        <taxon>Moraxellales</taxon>
        <taxon>Moraxellaceae</taxon>
        <taxon>Aquirhabdus</taxon>
    </lineage>
</organism>
<accession>A0A345P9H7</accession>
<dbReference type="Proteomes" id="UP000253940">
    <property type="component" value="Chromosome"/>
</dbReference>
<gene>
    <name evidence="1" type="ORF">HYN46_14470</name>
</gene>
<protein>
    <recommendedName>
        <fullName evidence="3">DUF4034 domain-containing protein</fullName>
    </recommendedName>
</protein>
<dbReference type="OrthoDB" id="8099246at2"/>